<dbReference type="InterPro" id="IPR036108">
    <property type="entry name" value="4pyrrol_syn_uPrphyn_synt_sf"/>
</dbReference>
<proteinExistence type="inferred from homology"/>
<organism evidence="11 12">
    <name type="scientific">Chloroflexus aurantiacus (strain ATCC 29366 / DSM 635 / J-10-fl)</name>
    <dbReference type="NCBI Taxonomy" id="324602"/>
    <lineage>
        <taxon>Bacteria</taxon>
        <taxon>Bacillati</taxon>
        <taxon>Chloroflexota</taxon>
        <taxon>Chloroflexia</taxon>
        <taxon>Chloroflexales</taxon>
        <taxon>Chloroflexineae</taxon>
        <taxon>Chloroflexaceae</taxon>
        <taxon>Chloroflexus</taxon>
    </lineage>
</organism>
<evidence type="ECO:0000256" key="5">
    <source>
        <dbReference type="ARBA" id="ARBA00023244"/>
    </source>
</evidence>
<protein>
    <recommendedName>
        <fullName evidence="7 9">Uroporphyrinogen-III synthase</fullName>
        <ecNumber evidence="3 9">4.2.1.75</ecNumber>
    </recommendedName>
</protein>
<comment type="pathway">
    <text evidence="1 9">Porphyrin-containing compound metabolism; protoporphyrin-IX biosynthesis; coproporphyrinogen-III from 5-aminolevulinate: step 3/4.</text>
</comment>
<dbReference type="GO" id="GO:0006782">
    <property type="term" value="P:protoporphyrinogen IX biosynthetic process"/>
    <property type="evidence" value="ECO:0007669"/>
    <property type="project" value="UniProtKB-UniRule"/>
</dbReference>
<evidence type="ECO:0000259" key="10">
    <source>
        <dbReference type="Pfam" id="PF02602"/>
    </source>
</evidence>
<dbReference type="Proteomes" id="UP000002008">
    <property type="component" value="Chromosome"/>
</dbReference>
<evidence type="ECO:0000256" key="6">
    <source>
        <dbReference type="ARBA" id="ARBA00037589"/>
    </source>
</evidence>
<evidence type="ECO:0000256" key="2">
    <source>
        <dbReference type="ARBA" id="ARBA00008133"/>
    </source>
</evidence>
<keyword evidence="12" id="KW-1185">Reference proteome</keyword>
<dbReference type="EMBL" id="CP000909">
    <property type="protein sequence ID" value="ABY35801.1"/>
    <property type="molecule type" value="Genomic_DNA"/>
</dbReference>
<evidence type="ECO:0000256" key="4">
    <source>
        <dbReference type="ARBA" id="ARBA00023239"/>
    </source>
</evidence>
<comment type="function">
    <text evidence="6 9">Catalyzes cyclization of the linear tetrapyrrole, hydroxymethylbilane, to the macrocyclic uroporphyrinogen III.</text>
</comment>
<evidence type="ECO:0000256" key="8">
    <source>
        <dbReference type="ARBA" id="ARBA00048617"/>
    </source>
</evidence>
<dbReference type="PANTHER" id="PTHR38042:SF1">
    <property type="entry name" value="UROPORPHYRINOGEN-III SYNTHASE, CHLOROPLASTIC"/>
    <property type="match status" value="1"/>
</dbReference>
<sequence length="250" mass="25870">MSGLVGRRIAITRPAGRGDTLAARLQALGAIPLLTPLIAYMPPPDPAPLQQALNRLATGAYHWLVVTSRQTVQVLADTTIPESTAIAAVGKATASDCRRAWGREPTVVPDTEIGSALPAIMGQLAGKRVLLPCADIAPPTLTEALRAAGADVDRVTAYCTVAGPGLADLQRMIDDGAIDAIVLASGSAVRQLQQLHVPTGLPPLVCIGPSTAAVCADLGLPIAGIAERPNDDALIAVLEQVFTPYCEVKE</sequence>
<comment type="catalytic activity">
    <reaction evidence="8 9">
        <text>hydroxymethylbilane = uroporphyrinogen III + H2O</text>
        <dbReference type="Rhea" id="RHEA:18965"/>
        <dbReference type="ChEBI" id="CHEBI:15377"/>
        <dbReference type="ChEBI" id="CHEBI:57308"/>
        <dbReference type="ChEBI" id="CHEBI:57845"/>
        <dbReference type="EC" id="4.2.1.75"/>
    </reaction>
</comment>
<dbReference type="RefSeq" id="WP_012258454.1">
    <property type="nucleotide sequence ID" value="NC_010175.1"/>
</dbReference>
<dbReference type="Gene3D" id="3.40.50.10090">
    <property type="match status" value="2"/>
</dbReference>
<dbReference type="InterPro" id="IPR039793">
    <property type="entry name" value="UROS/Hem4"/>
</dbReference>
<gene>
    <name evidence="11" type="ordered locus">Caur_2595</name>
</gene>
<dbReference type="KEGG" id="cau:Caur_2595"/>
<feature type="domain" description="Tetrapyrrole biosynthesis uroporphyrinogen III synthase" evidence="10">
    <location>
        <begin position="19"/>
        <end position="236"/>
    </location>
</feature>
<evidence type="ECO:0000313" key="11">
    <source>
        <dbReference type="EMBL" id="ABY35801.1"/>
    </source>
</evidence>
<dbReference type="PANTHER" id="PTHR38042">
    <property type="entry name" value="UROPORPHYRINOGEN-III SYNTHASE, CHLOROPLASTIC"/>
    <property type="match status" value="1"/>
</dbReference>
<name>A9WIS4_CHLAA</name>
<dbReference type="eggNOG" id="COG1587">
    <property type="taxonomic scope" value="Bacteria"/>
</dbReference>
<keyword evidence="5 9" id="KW-0627">Porphyrin biosynthesis</keyword>
<dbReference type="GO" id="GO:0006780">
    <property type="term" value="P:uroporphyrinogen III biosynthetic process"/>
    <property type="evidence" value="ECO:0007669"/>
    <property type="project" value="UniProtKB-UniRule"/>
</dbReference>
<dbReference type="HOGENOM" id="CLU_011276_9_0_0"/>
<evidence type="ECO:0000256" key="1">
    <source>
        <dbReference type="ARBA" id="ARBA00004772"/>
    </source>
</evidence>
<accession>A9WIS4</accession>
<reference evidence="12" key="1">
    <citation type="journal article" date="2011" name="BMC Genomics">
        <title>Complete genome sequence of the filamentous anoxygenic phototrophic bacterium Chloroflexus aurantiacus.</title>
        <authorList>
            <person name="Tang K.H."/>
            <person name="Barry K."/>
            <person name="Chertkov O."/>
            <person name="Dalin E."/>
            <person name="Han C.S."/>
            <person name="Hauser L.J."/>
            <person name="Honchak B.M."/>
            <person name="Karbach L.E."/>
            <person name="Land M.L."/>
            <person name="Lapidus A."/>
            <person name="Larimer F.W."/>
            <person name="Mikhailova N."/>
            <person name="Pitluck S."/>
            <person name="Pierson B.K."/>
            <person name="Blankenship R.E."/>
        </authorList>
    </citation>
    <scope>NUCLEOTIDE SEQUENCE [LARGE SCALE GENOMIC DNA]</scope>
    <source>
        <strain evidence="12">ATCC 29366 / DSM 635 / J-10-fl</strain>
    </source>
</reference>
<dbReference type="InterPro" id="IPR003754">
    <property type="entry name" value="4pyrrol_synth_uPrphyn_synth"/>
</dbReference>
<dbReference type="EnsemblBacteria" id="ABY35801">
    <property type="protein sequence ID" value="ABY35801"/>
    <property type="gene ID" value="Caur_2595"/>
</dbReference>
<dbReference type="PATRIC" id="fig|324602.8.peg.2923"/>
<evidence type="ECO:0000256" key="9">
    <source>
        <dbReference type="RuleBase" id="RU366031"/>
    </source>
</evidence>
<dbReference type="EC" id="4.2.1.75" evidence="3 9"/>
<keyword evidence="4 9" id="KW-0456">Lyase</keyword>
<dbReference type="Pfam" id="PF02602">
    <property type="entry name" value="HEM4"/>
    <property type="match status" value="1"/>
</dbReference>
<evidence type="ECO:0000313" key="12">
    <source>
        <dbReference type="Proteomes" id="UP000002008"/>
    </source>
</evidence>
<dbReference type="GO" id="GO:0004852">
    <property type="term" value="F:uroporphyrinogen-III synthase activity"/>
    <property type="evidence" value="ECO:0000318"/>
    <property type="project" value="GO_Central"/>
</dbReference>
<dbReference type="AlphaFoldDB" id="A9WIS4"/>
<evidence type="ECO:0000256" key="7">
    <source>
        <dbReference type="ARBA" id="ARBA00040167"/>
    </source>
</evidence>
<comment type="similarity">
    <text evidence="2 9">Belongs to the uroporphyrinogen-III synthase family.</text>
</comment>
<dbReference type="STRING" id="324602.Caur_2595"/>
<dbReference type="CDD" id="cd06578">
    <property type="entry name" value="HemD"/>
    <property type="match status" value="1"/>
</dbReference>
<dbReference type="InParanoid" id="A9WIS4"/>
<evidence type="ECO:0000256" key="3">
    <source>
        <dbReference type="ARBA" id="ARBA00013109"/>
    </source>
</evidence>
<dbReference type="SUPFAM" id="SSF69618">
    <property type="entry name" value="HemD-like"/>
    <property type="match status" value="1"/>
</dbReference>